<organism evidence="2">
    <name type="scientific">mine drainage metagenome</name>
    <dbReference type="NCBI Taxonomy" id="410659"/>
    <lineage>
        <taxon>unclassified sequences</taxon>
        <taxon>metagenomes</taxon>
        <taxon>ecological metagenomes</taxon>
    </lineage>
</organism>
<dbReference type="InterPro" id="IPR036397">
    <property type="entry name" value="RNaseH_sf"/>
</dbReference>
<dbReference type="AlphaFoldDB" id="T0ZB43"/>
<reference evidence="2" key="1">
    <citation type="submission" date="2013-08" db="EMBL/GenBank/DDBJ databases">
        <authorList>
            <person name="Mendez C."/>
            <person name="Richter M."/>
            <person name="Ferrer M."/>
            <person name="Sanchez J."/>
        </authorList>
    </citation>
    <scope>NUCLEOTIDE SEQUENCE</scope>
</reference>
<feature type="non-terminal residue" evidence="2">
    <location>
        <position position="157"/>
    </location>
</feature>
<protein>
    <submittedName>
        <fullName evidence="2">Transposase</fullName>
    </submittedName>
</protein>
<dbReference type="GO" id="GO:0015074">
    <property type="term" value="P:DNA integration"/>
    <property type="evidence" value="ECO:0007669"/>
    <property type="project" value="InterPro"/>
</dbReference>
<dbReference type="InterPro" id="IPR012337">
    <property type="entry name" value="RNaseH-like_sf"/>
</dbReference>
<dbReference type="PROSITE" id="PS50994">
    <property type="entry name" value="INTEGRASE"/>
    <property type="match status" value="1"/>
</dbReference>
<feature type="domain" description="Integrase catalytic" evidence="1">
    <location>
        <begin position="24"/>
        <end position="157"/>
    </location>
</feature>
<name>T0ZB43_9ZZZZ</name>
<dbReference type="PANTHER" id="PTHR46889">
    <property type="entry name" value="TRANSPOSASE INSF FOR INSERTION SEQUENCE IS3B-RELATED"/>
    <property type="match status" value="1"/>
</dbReference>
<dbReference type="Gene3D" id="3.30.420.10">
    <property type="entry name" value="Ribonuclease H-like superfamily/Ribonuclease H"/>
    <property type="match status" value="1"/>
</dbReference>
<evidence type="ECO:0000259" key="1">
    <source>
        <dbReference type="PROSITE" id="PS50994"/>
    </source>
</evidence>
<proteinExistence type="predicted"/>
<dbReference type="PANTHER" id="PTHR46889:SF4">
    <property type="entry name" value="TRANSPOSASE INSO FOR INSERTION SEQUENCE ELEMENT IS911B-RELATED"/>
    <property type="match status" value="1"/>
</dbReference>
<dbReference type="InterPro" id="IPR001584">
    <property type="entry name" value="Integrase_cat-core"/>
</dbReference>
<dbReference type="InterPro" id="IPR050900">
    <property type="entry name" value="Transposase_IS3/IS150/IS904"/>
</dbReference>
<reference evidence="2" key="2">
    <citation type="journal article" date="2014" name="ISME J.">
        <title>Microbial stratification in low pH oxic and suboxic macroscopic growths along an acid mine drainage.</title>
        <authorList>
            <person name="Mendez-Garcia C."/>
            <person name="Mesa V."/>
            <person name="Sprenger R.R."/>
            <person name="Richter M."/>
            <person name="Diez M.S."/>
            <person name="Solano J."/>
            <person name="Bargiela R."/>
            <person name="Golyshina O.V."/>
            <person name="Manteca A."/>
            <person name="Ramos J.L."/>
            <person name="Gallego J.R."/>
            <person name="Llorente I."/>
            <person name="Martins Dos Santos V.A."/>
            <person name="Jensen O.N."/>
            <person name="Pelaez A.I."/>
            <person name="Sanchez J."/>
            <person name="Ferrer M."/>
        </authorList>
    </citation>
    <scope>NUCLEOTIDE SEQUENCE</scope>
</reference>
<dbReference type="EMBL" id="AUZY01008657">
    <property type="protein sequence ID" value="EQD45211.1"/>
    <property type="molecule type" value="Genomic_DNA"/>
</dbReference>
<dbReference type="SUPFAM" id="SSF53098">
    <property type="entry name" value="Ribonuclease H-like"/>
    <property type="match status" value="1"/>
</dbReference>
<accession>T0ZB43</accession>
<dbReference type="GO" id="GO:0003676">
    <property type="term" value="F:nucleic acid binding"/>
    <property type="evidence" value="ECO:0007669"/>
    <property type="project" value="InterPro"/>
</dbReference>
<evidence type="ECO:0000313" key="2">
    <source>
        <dbReference type="EMBL" id="EQD45211.1"/>
    </source>
</evidence>
<dbReference type="Pfam" id="PF00665">
    <property type="entry name" value="rve"/>
    <property type="match status" value="1"/>
</dbReference>
<comment type="caution">
    <text evidence="2">The sequence shown here is derived from an EMBL/GenBank/DDBJ whole genome shotgun (WGS) entry which is preliminary data.</text>
</comment>
<gene>
    <name evidence="2" type="ORF">B1B_13159</name>
</gene>
<sequence>MKKENLSLEPHRHLNRKGWKKLFHPIGPDQLWETDLTYIPTLNDGMTYLFNIKDCFTKEWVGYFYSRTCNRKDALNSVENSILRHPGRYPDTRVTGITLRSDNGDQYTSRYFMELVKAMGFTQEFIEKSTPEQDGDIESFHMSFKTDYIWVIEIKDF</sequence>